<dbReference type="Proteomes" id="UP000266841">
    <property type="component" value="Unassembled WGS sequence"/>
</dbReference>
<gene>
    <name evidence="1" type="ORF">THAOC_08471</name>
</gene>
<feature type="non-terminal residue" evidence="1">
    <location>
        <position position="284"/>
    </location>
</feature>
<sequence>MFTLVDSHKAVNVVADAVTVALIIQSELQLTYDALGYAQGKTQNGGKGDELFKYVHPFQEDGKSVNYNSEIKGKWQFKKGAFGRIRGANEIFKVGKKDEGAAKDPLDDVDKNPCIQHADLHKTMMQGGGIEVEIVQEPDPRYVECYERQKERQKREELRELCRFNFLYGSIPHSSVEKKWKEDLWGTSMAVMKVLVYAANLAVGALQTTVGQMSLTANDEYNDSYYTTSTYKNLALAIPWITQSLQTINENIPGGINQSSDYVAGQIHEGTRYVSGLIGTPPTS</sequence>
<reference evidence="1 2" key="1">
    <citation type="journal article" date="2012" name="Genome Biol.">
        <title>Genome and low-iron response of an oceanic diatom adapted to chronic iron limitation.</title>
        <authorList>
            <person name="Lommer M."/>
            <person name="Specht M."/>
            <person name="Roy A.S."/>
            <person name="Kraemer L."/>
            <person name="Andreson R."/>
            <person name="Gutowska M.A."/>
            <person name="Wolf J."/>
            <person name="Bergner S.V."/>
            <person name="Schilhabel M.B."/>
            <person name="Klostermeier U.C."/>
            <person name="Beiko R.G."/>
            <person name="Rosenstiel P."/>
            <person name="Hippler M."/>
            <person name="Laroche J."/>
        </authorList>
    </citation>
    <scope>NUCLEOTIDE SEQUENCE [LARGE SCALE GENOMIC DNA]</scope>
    <source>
        <strain evidence="1 2">CCMP1005</strain>
    </source>
</reference>
<dbReference type="EMBL" id="AGNL01008905">
    <property type="protein sequence ID" value="EJK70191.1"/>
    <property type="molecule type" value="Genomic_DNA"/>
</dbReference>
<protein>
    <submittedName>
        <fullName evidence="1">Uncharacterized protein</fullName>
    </submittedName>
</protein>
<dbReference type="AlphaFoldDB" id="K0TA10"/>
<organism evidence="1 2">
    <name type="scientific">Thalassiosira oceanica</name>
    <name type="common">Marine diatom</name>
    <dbReference type="NCBI Taxonomy" id="159749"/>
    <lineage>
        <taxon>Eukaryota</taxon>
        <taxon>Sar</taxon>
        <taxon>Stramenopiles</taxon>
        <taxon>Ochrophyta</taxon>
        <taxon>Bacillariophyta</taxon>
        <taxon>Coscinodiscophyceae</taxon>
        <taxon>Thalassiosirophycidae</taxon>
        <taxon>Thalassiosirales</taxon>
        <taxon>Thalassiosiraceae</taxon>
        <taxon>Thalassiosira</taxon>
    </lineage>
</organism>
<name>K0TA10_THAOC</name>
<accession>K0TA10</accession>
<keyword evidence="2" id="KW-1185">Reference proteome</keyword>
<proteinExistence type="predicted"/>
<comment type="caution">
    <text evidence="1">The sequence shown here is derived from an EMBL/GenBank/DDBJ whole genome shotgun (WGS) entry which is preliminary data.</text>
</comment>
<evidence type="ECO:0000313" key="2">
    <source>
        <dbReference type="Proteomes" id="UP000266841"/>
    </source>
</evidence>
<evidence type="ECO:0000313" key="1">
    <source>
        <dbReference type="EMBL" id="EJK70191.1"/>
    </source>
</evidence>